<protein>
    <submittedName>
        <fullName evidence="3">Uncharacterized protein</fullName>
    </submittedName>
</protein>
<name>H8WYM1_CANO9</name>
<accession>H8WYM1</accession>
<proteinExistence type="predicted"/>
<evidence type="ECO:0000256" key="1">
    <source>
        <dbReference type="SAM" id="Coils"/>
    </source>
</evidence>
<feature type="region of interest" description="Disordered" evidence="2">
    <location>
        <begin position="437"/>
        <end position="463"/>
    </location>
</feature>
<feature type="compositionally biased region" description="Polar residues" evidence="2">
    <location>
        <begin position="284"/>
        <end position="301"/>
    </location>
</feature>
<dbReference type="Pfam" id="PF17104">
    <property type="entry name" value="YBL010C_LAA2"/>
    <property type="match status" value="1"/>
</dbReference>
<dbReference type="RefSeq" id="XP_003866775.1">
    <property type="nucleotide sequence ID" value="XM_003866727.1"/>
</dbReference>
<evidence type="ECO:0000313" key="4">
    <source>
        <dbReference type="Proteomes" id="UP000005018"/>
    </source>
</evidence>
<dbReference type="KEGG" id="cot:CORT_0A09510"/>
<feature type="coiled-coil region" evidence="1">
    <location>
        <begin position="90"/>
        <end position="124"/>
    </location>
</feature>
<organism evidence="3 4">
    <name type="scientific">Candida orthopsilosis (strain 90-125)</name>
    <name type="common">Yeast</name>
    <dbReference type="NCBI Taxonomy" id="1136231"/>
    <lineage>
        <taxon>Eukaryota</taxon>
        <taxon>Fungi</taxon>
        <taxon>Dikarya</taxon>
        <taxon>Ascomycota</taxon>
        <taxon>Saccharomycotina</taxon>
        <taxon>Pichiomycetes</taxon>
        <taxon>Debaryomycetaceae</taxon>
        <taxon>Candida/Lodderomyces clade</taxon>
        <taxon>Candida</taxon>
    </lineage>
</organism>
<keyword evidence="4" id="KW-1185">Reference proteome</keyword>
<dbReference type="PANTHER" id="PTHR38698:SF1">
    <property type="entry name" value="FUNGAL PROTEIN"/>
    <property type="match status" value="1"/>
</dbReference>
<dbReference type="AlphaFoldDB" id="H8WYM1"/>
<dbReference type="PANTHER" id="PTHR38698">
    <property type="entry name" value="EXPRESSED PROTEIN"/>
    <property type="match status" value="1"/>
</dbReference>
<feature type="region of interest" description="Disordered" evidence="2">
    <location>
        <begin position="284"/>
        <end position="316"/>
    </location>
</feature>
<feature type="compositionally biased region" description="Low complexity" evidence="2">
    <location>
        <begin position="441"/>
        <end position="454"/>
    </location>
</feature>
<dbReference type="eggNOG" id="ENOG502RZVD">
    <property type="taxonomic scope" value="Eukaryota"/>
</dbReference>
<dbReference type="Proteomes" id="UP000005018">
    <property type="component" value="Chromosome 1"/>
</dbReference>
<evidence type="ECO:0000256" key="2">
    <source>
        <dbReference type="SAM" id="MobiDB-lite"/>
    </source>
</evidence>
<dbReference type="EMBL" id="HE681719">
    <property type="protein sequence ID" value="CCG21336.1"/>
    <property type="molecule type" value="Genomic_DNA"/>
</dbReference>
<gene>
    <name evidence="3" type="ORF">CORT_0A09510</name>
</gene>
<dbReference type="HOGENOM" id="CLU_041801_0_0_1"/>
<reference evidence="3 4" key="1">
    <citation type="journal article" date="2012" name="PLoS ONE">
        <title>Sequence and analysis of the genome of the pathogenic yeast Candida orthopsilosis.</title>
        <authorList>
            <person name="Riccombeni A."/>
            <person name="Vidanes G."/>
            <person name="Proux-Wera E."/>
            <person name="Wolfe K.H."/>
            <person name="Butler G."/>
        </authorList>
    </citation>
    <scope>NUCLEOTIDE SEQUENCE [LARGE SCALE GENOMIC DNA]</scope>
    <source>
        <strain evidence="3 4">Co 90-125</strain>
    </source>
</reference>
<sequence length="463" mass="52902">MTKDELNQNDTSSEPVSETHANDNANKSKKDYDHLHNSTSLFESKELAENTKASDTNVGIKEEENGSSENGKNSEVLTNEVETKLEQNTADEIEFQNKVTDATIDELKQEADELLHNNINQSSNGEDDEDEFDDFDEFAAAEPNNNHEEDDFDEFGDFDEFDTFEQPSNYIQPDIDPAFPDSCFSNKADFESRLSKLLSKLFITDESAKPTSLVPEETGTDKSTESLLNNRSRTIYKQISTMPYLHPPNWIRSDIRHNLLIKLGIPINLDELNANATIRSQNSNTFDISTPESEASSSNHHLTVPSHHQRSRKKSISEQDINWSNFTIPDFNSLKLTNDQIQQILTTTNDTLSKFEYDLMENSSSQYLQNVKSDDILDAKLKQLSLNHQELLKLSSIWQHQLVELRKDYEIYEQVVQSCIGYSQKLRREEILENLKKMKHSSSSSTATSSSSSSKQKKKFWKK</sequence>
<dbReference type="InterPro" id="IPR031355">
    <property type="entry name" value="YBL010C/LAA2-like"/>
</dbReference>
<evidence type="ECO:0000313" key="3">
    <source>
        <dbReference type="EMBL" id="CCG21336.1"/>
    </source>
</evidence>
<dbReference type="OrthoDB" id="5378975at2759"/>
<keyword evidence="1" id="KW-0175">Coiled coil</keyword>
<dbReference type="GeneID" id="14537704"/>
<feature type="region of interest" description="Disordered" evidence="2">
    <location>
        <begin position="1"/>
        <end position="89"/>
    </location>
</feature>
<feature type="compositionally biased region" description="Basic and acidic residues" evidence="2">
    <location>
        <begin position="26"/>
        <end position="36"/>
    </location>
</feature>